<accession>A0ABV2QP00</accession>
<dbReference type="RefSeq" id="WP_354024785.1">
    <property type="nucleotide sequence ID" value="NZ_JBEPSJ010000002.1"/>
</dbReference>
<evidence type="ECO:0008006" key="4">
    <source>
        <dbReference type="Google" id="ProtNLM"/>
    </source>
</evidence>
<dbReference type="EMBL" id="JBEPSJ010000002">
    <property type="protein sequence ID" value="MET4582603.1"/>
    <property type="molecule type" value="Genomic_DNA"/>
</dbReference>
<keyword evidence="1" id="KW-0812">Transmembrane</keyword>
<gene>
    <name evidence="2" type="ORF">ABIE21_002113</name>
</gene>
<feature type="transmembrane region" description="Helical" evidence="1">
    <location>
        <begin position="243"/>
        <end position="270"/>
    </location>
</feature>
<name>A0ABV2QP00_9MICO</name>
<organism evidence="2 3">
    <name type="scientific">Conyzicola nivalis</name>
    <dbReference type="NCBI Taxonomy" id="1477021"/>
    <lineage>
        <taxon>Bacteria</taxon>
        <taxon>Bacillati</taxon>
        <taxon>Actinomycetota</taxon>
        <taxon>Actinomycetes</taxon>
        <taxon>Micrococcales</taxon>
        <taxon>Microbacteriaceae</taxon>
        <taxon>Conyzicola</taxon>
    </lineage>
</organism>
<sequence>MTSTELERRIAELEAENEALRSGAVVEPPDDPAPVAYRAKRSWAWTLLATVLITLGALLAPVAVIATWVKADLTDTDRFVASFAPLADDPAVQAYVADQTVAVINENIDVAQLTSDVFDGVIALGVPPRAATALETLKGPAASGLQSLIESQVEAFVASDAFADVWATALRVSHTQLVATMQNDPDAAISVGANGEVGVQLGPIVEAAKKALLDRGIEFANRIPTVDRTIVVAQSDAIPAAQVGYGVAVGAGIWLPWVAIGLLVLGVLVARRRAVALIAAAVALALSMAVLAVLLAVGQAVFATAAGSSGVPVNVSDVLFQTVVDGMRGTAVAVLTLAIVVAVVGWFAGPFETPRRLRGVARSAAAEVRGFAEERRVTTGRVGEWIYRQRVLVRSAIAVIASLVVLFVRPLSPSLVLWTLFVALLAIAVVELVQRPPAAVEPDAVVEPDTAIV</sequence>
<proteinExistence type="predicted"/>
<feature type="transmembrane region" description="Helical" evidence="1">
    <location>
        <begin position="415"/>
        <end position="433"/>
    </location>
</feature>
<keyword evidence="1" id="KW-0472">Membrane</keyword>
<reference evidence="2 3" key="1">
    <citation type="submission" date="2024-06" db="EMBL/GenBank/DDBJ databases">
        <title>Sorghum-associated microbial communities from plants grown in Nebraska, USA.</title>
        <authorList>
            <person name="Schachtman D."/>
        </authorList>
    </citation>
    <scope>NUCLEOTIDE SEQUENCE [LARGE SCALE GENOMIC DNA]</scope>
    <source>
        <strain evidence="2 3">2857</strain>
    </source>
</reference>
<evidence type="ECO:0000313" key="2">
    <source>
        <dbReference type="EMBL" id="MET4582603.1"/>
    </source>
</evidence>
<feature type="transmembrane region" description="Helical" evidence="1">
    <location>
        <begin position="47"/>
        <end position="69"/>
    </location>
</feature>
<feature type="transmembrane region" description="Helical" evidence="1">
    <location>
        <begin position="277"/>
        <end position="306"/>
    </location>
</feature>
<keyword evidence="3" id="KW-1185">Reference proteome</keyword>
<feature type="transmembrane region" description="Helical" evidence="1">
    <location>
        <begin position="391"/>
        <end position="409"/>
    </location>
</feature>
<protein>
    <recommendedName>
        <fullName evidence="4">Integral membrane protein</fullName>
    </recommendedName>
</protein>
<keyword evidence="1" id="KW-1133">Transmembrane helix</keyword>
<feature type="transmembrane region" description="Helical" evidence="1">
    <location>
        <begin position="326"/>
        <end position="348"/>
    </location>
</feature>
<comment type="caution">
    <text evidence="2">The sequence shown here is derived from an EMBL/GenBank/DDBJ whole genome shotgun (WGS) entry which is preliminary data.</text>
</comment>
<dbReference type="Proteomes" id="UP001549257">
    <property type="component" value="Unassembled WGS sequence"/>
</dbReference>
<evidence type="ECO:0000313" key="3">
    <source>
        <dbReference type="Proteomes" id="UP001549257"/>
    </source>
</evidence>
<evidence type="ECO:0000256" key="1">
    <source>
        <dbReference type="SAM" id="Phobius"/>
    </source>
</evidence>